<protein>
    <submittedName>
        <fullName evidence="2">Uncharacterized protein</fullName>
    </submittedName>
</protein>
<feature type="compositionally biased region" description="Polar residues" evidence="1">
    <location>
        <begin position="8"/>
        <end position="23"/>
    </location>
</feature>
<name>V5F6S6_PHOLE</name>
<dbReference type="HOGENOM" id="CLU_2466329_0_0_6"/>
<sequence length="88" mass="9660">MAKIPANKTESIPQTKRSNETARTNFKSELARYIAAHFSFEIVNNCIALPSSQVNDVADALIKANLNGISALNAMKLLRTDAEIQINE</sequence>
<evidence type="ECO:0000256" key="1">
    <source>
        <dbReference type="SAM" id="MobiDB-lite"/>
    </source>
</evidence>
<proteinExistence type="predicted"/>
<dbReference type="EMBL" id="DF196808">
    <property type="protein sequence ID" value="GAD28532.1"/>
    <property type="molecule type" value="Genomic_DNA"/>
</dbReference>
<reference evidence="3" key="1">
    <citation type="submission" date="2012-12" db="EMBL/GenBank/DDBJ databases">
        <title>Genome Sequence of Photobacterium leiognathi lrivu.4.1.</title>
        <authorList>
            <person name="Urbanczyk H."/>
            <person name="Ogura Y."/>
            <person name="Hayashi T."/>
            <person name="Dunlap P.V."/>
        </authorList>
    </citation>
    <scope>NUCLEOTIDE SEQUENCE [LARGE SCALE GENOMIC DNA]</scope>
    <source>
        <strain evidence="3">lrivu.4.1</strain>
    </source>
</reference>
<evidence type="ECO:0000313" key="2">
    <source>
        <dbReference type="EMBL" id="GAD28532.1"/>
    </source>
</evidence>
<dbReference type="Proteomes" id="UP000030675">
    <property type="component" value="Unassembled WGS sequence"/>
</dbReference>
<feature type="region of interest" description="Disordered" evidence="1">
    <location>
        <begin position="1"/>
        <end position="23"/>
    </location>
</feature>
<gene>
    <name evidence="2" type="ORF">PLEI_0172</name>
</gene>
<organism evidence="2 3">
    <name type="scientific">Photobacterium leiognathi lrivu.4.1</name>
    <dbReference type="NCBI Taxonomy" id="1248232"/>
    <lineage>
        <taxon>Bacteria</taxon>
        <taxon>Pseudomonadati</taxon>
        <taxon>Pseudomonadota</taxon>
        <taxon>Gammaproteobacteria</taxon>
        <taxon>Vibrionales</taxon>
        <taxon>Vibrionaceae</taxon>
        <taxon>Photobacterium</taxon>
    </lineage>
</organism>
<accession>V5F6S6</accession>
<dbReference type="RefSeq" id="WP_023931069.1">
    <property type="nucleotide sequence ID" value="NZ_DF196808.1"/>
</dbReference>
<evidence type="ECO:0000313" key="3">
    <source>
        <dbReference type="Proteomes" id="UP000030675"/>
    </source>
</evidence>
<dbReference type="AlphaFoldDB" id="V5F6S6"/>